<keyword evidence="4" id="KW-1185">Reference proteome</keyword>
<gene>
    <name evidence="3" type="ORF">NA57DRAFT_74299</name>
</gene>
<feature type="chain" id="PRO_5040374759" evidence="2">
    <location>
        <begin position="21"/>
        <end position="160"/>
    </location>
</feature>
<name>A0A9P4IFA9_9PEZI</name>
<dbReference type="EMBL" id="ML978124">
    <property type="protein sequence ID" value="KAF2100701.1"/>
    <property type="molecule type" value="Genomic_DNA"/>
</dbReference>
<organism evidence="3 4">
    <name type="scientific">Rhizodiscina lignyota</name>
    <dbReference type="NCBI Taxonomy" id="1504668"/>
    <lineage>
        <taxon>Eukaryota</taxon>
        <taxon>Fungi</taxon>
        <taxon>Dikarya</taxon>
        <taxon>Ascomycota</taxon>
        <taxon>Pezizomycotina</taxon>
        <taxon>Dothideomycetes</taxon>
        <taxon>Pleosporomycetidae</taxon>
        <taxon>Aulographales</taxon>
        <taxon>Rhizodiscinaceae</taxon>
        <taxon>Rhizodiscina</taxon>
    </lineage>
</organism>
<evidence type="ECO:0000256" key="2">
    <source>
        <dbReference type="SAM" id="SignalP"/>
    </source>
</evidence>
<feature type="signal peptide" evidence="2">
    <location>
        <begin position="1"/>
        <end position="20"/>
    </location>
</feature>
<evidence type="ECO:0000313" key="4">
    <source>
        <dbReference type="Proteomes" id="UP000799772"/>
    </source>
</evidence>
<proteinExistence type="predicted"/>
<keyword evidence="2" id="KW-0732">Signal</keyword>
<evidence type="ECO:0000256" key="1">
    <source>
        <dbReference type="SAM" id="MobiDB-lite"/>
    </source>
</evidence>
<feature type="region of interest" description="Disordered" evidence="1">
    <location>
        <begin position="87"/>
        <end position="134"/>
    </location>
</feature>
<dbReference type="AlphaFoldDB" id="A0A9P4IFA9"/>
<dbReference type="Proteomes" id="UP000799772">
    <property type="component" value="Unassembled WGS sequence"/>
</dbReference>
<evidence type="ECO:0000313" key="3">
    <source>
        <dbReference type="EMBL" id="KAF2100701.1"/>
    </source>
</evidence>
<dbReference type="OrthoDB" id="3650170at2759"/>
<comment type="caution">
    <text evidence="3">The sequence shown here is derived from an EMBL/GenBank/DDBJ whole genome shotgun (WGS) entry which is preliminary data.</text>
</comment>
<sequence>MLFSKTIALAAIALFQIAAAIPPACLLGALNSQQNLGDIKGICSNGASDIQKGIAQLCGDNSDAAMKSFADTCKQVAGVSVSTAASSTESGSKTASGSHSATGTSSVDVLNPSASGTGSGSGSGSATGSAAATGTGAAGRNTAGSFAAVAMAVAGFAMAV</sequence>
<reference evidence="3" key="1">
    <citation type="journal article" date="2020" name="Stud. Mycol.">
        <title>101 Dothideomycetes genomes: a test case for predicting lifestyles and emergence of pathogens.</title>
        <authorList>
            <person name="Haridas S."/>
            <person name="Albert R."/>
            <person name="Binder M."/>
            <person name="Bloem J."/>
            <person name="Labutti K."/>
            <person name="Salamov A."/>
            <person name="Andreopoulos B."/>
            <person name="Baker S."/>
            <person name="Barry K."/>
            <person name="Bills G."/>
            <person name="Bluhm B."/>
            <person name="Cannon C."/>
            <person name="Castanera R."/>
            <person name="Culley D."/>
            <person name="Daum C."/>
            <person name="Ezra D."/>
            <person name="Gonzalez J."/>
            <person name="Henrissat B."/>
            <person name="Kuo A."/>
            <person name="Liang C."/>
            <person name="Lipzen A."/>
            <person name="Lutzoni F."/>
            <person name="Magnuson J."/>
            <person name="Mondo S."/>
            <person name="Nolan M."/>
            <person name="Ohm R."/>
            <person name="Pangilinan J."/>
            <person name="Park H.-J."/>
            <person name="Ramirez L."/>
            <person name="Alfaro M."/>
            <person name="Sun H."/>
            <person name="Tritt A."/>
            <person name="Yoshinaga Y."/>
            <person name="Zwiers L.-H."/>
            <person name="Turgeon B."/>
            <person name="Goodwin S."/>
            <person name="Spatafora J."/>
            <person name="Crous P."/>
            <person name="Grigoriev I."/>
        </authorList>
    </citation>
    <scope>NUCLEOTIDE SEQUENCE</scope>
    <source>
        <strain evidence="3">CBS 133067</strain>
    </source>
</reference>
<protein>
    <submittedName>
        <fullName evidence="3">Uncharacterized protein</fullName>
    </submittedName>
</protein>
<accession>A0A9P4IFA9</accession>
<feature type="compositionally biased region" description="Low complexity" evidence="1">
    <location>
        <begin position="87"/>
        <end position="106"/>
    </location>
</feature>